<dbReference type="InterPro" id="IPR036397">
    <property type="entry name" value="RNaseH_sf"/>
</dbReference>
<dbReference type="Gene3D" id="3.30.420.10">
    <property type="entry name" value="Ribonuclease H-like superfamily/Ribonuclease H"/>
    <property type="match status" value="1"/>
</dbReference>
<dbReference type="AlphaFoldDB" id="A0A371EJX1"/>
<dbReference type="Proteomes" id="UP000257109">
    <property type="component" value="Unassembled WGS sequence"/>
</dbReference>
<feature type="non-terminal residue" evidence="2">
    <location>
        <position position="1"/>
    </location>
</feature>
<dbReference type="PANTHER" id="PTHR48475:SF2">
    <property type="entry name" value="RIBONUCLEASE H"/>
    <property type="match status" value="1"/>
</dbReference>
<keyword evidence="3" id="KW-1185">Reference proteome</keyword>
<sequence>MAGRMVAWSVQLSKFDISFERRGHVKAQVLADFINELTPKDRPIGDNGEWYLSVDGSTNQIGSGARVILERPEGILIEQSLHFDFRAKAKTLIAKSDSKLVTRKVNNEYQARDPQLSRYKERAAKLAAGFERFELIHVPRDQNERADLLAKLASTQRRGQLRSIIHENLETPT</sequence>
<accession>A0A371EJX1</accession>
<evidence type="ECO:0000313" key="3">
    <source>
        <dbReference type="Proteomes" id="UP000257109"/>
    </source>
</evidence>
<dbReference type="InterPro" id="IPR002156">
    <property type="entry name" value="RNaseH_domain"/>
</dbReference>
<dbReference type="GO" id="GO:0004523">
    <property type="term" value="F:RNA-DNA hybrid ribonuclease activity"/>
    <property type="evidence" value="ECO:0007669"/>
    <property type="project" value="InterPro"/>
</dbReference>
<dbReference type="Pfam" id="PF13456">
    <property type="entry name" value="RVT_3"/>
    <property type="match status" value="1"/>
</dbReference>
<feature type="non-terminal residue" evidence="2">
    <location>
        <position position="173"/>
    </location>
</feature>
<dbReference type="OrthoDB" id="2016287at2759"/>
<gene>
    <name evidence="2" type="primary">rnhA</name>
    <name evidence="2" type="ORF">CR513_54907</name>
</gene>
<evidence type="ECO:0000313" key="2">
    <source>
        <dbReference type="EMBL" id="RDX66331.1"/>
    </source>
</evidence>
<dbReference type="PANTHER" id="PTHR48475">
    <property type="entry name" value="RIBONUCLEASE H"/>
    <property type="match status" value="1"/>
</dbReference>
<proteinExistence type="predicted"/>
<evidence type="ECO:0000259" key="1">
    <source>
        <dbReference type="Pfam" id="PF13456"/>
    </source>
</evidence>
<organism evidence="2 3">
    <name type="scientific">Mucuna pruriens</name>
    <name type="common">Velvet bean</name>
    <name type="synonym">Dolichos pruriens</name>
    <dbReference type="NCBI Taxonomy" id="157652"/>
    <lineage>
        <taxon>Eukaryota</taxon>
        <taxon>Viridiplantae</taxon>
        <taxon>Streptophyta</taxon>
        <taxon>Embryophyta</taxon>
        <taxon>Tracheophyta</taxon>
        <taxon>Spermatophyta</taxon>
        <taxon>Magnoliopsida</taxon>
        <taxon>eudicotyledons</taxon>
        <taxon>Gunneridae</taxon>
        <taxon>Pentapetalae</taxon>
        <taxon>rosids</taxon>
        <taxon>fabids</taxon>
        <taxon>Fabales</taxon>
        <taxon>Fabaceae</taxon>
        <taxon>Papilionoideae</taxon>
        <taxon>50 kb inversion clade</taxon>
        <taxon>NPAAA clade</taxon>
        <taxon>indigoferoid/millettioid clade</taxon>
        <taxon>Phaseoleae</taxon>
        <taxon>Mucuna</taxon>
    </lineage>
</organism>
<reference evidence="2" key="1">
    <citation type="submission" date="2018-05" db="EMBL/GenBank/DDBJ databases">
        <title>Draft genome of Mucuna pruriens seed.</title>
        <authorList>
            <person name="Nnadi N.E."/>
            <person name="Vos R."/>
            <person name="Hasami M.H."/>
            <person name="Devisetty U.K."/>
            <person name="Aguiy J.C."/>
        </authorList>
    </citation>
    <scope>NUCLEOTIDE SEQUENCE [LARGE SCALE GENOMIC DNA]</scope>
    <source>
        <strain evidence="2">JCA_2017</strain>
    </source>
</reference>
<name>A0A371EJX1_MUCPR</name>
<feature type="domain" description="RNase H type-1" evidence="1">
    <location>
        <begin position="88"/>
        <end position="153"/>
    </location>
</feature>
<protein>
    <submittedName>
        <fullName evidence="2">RnhA</fullName>
    </submittedName>
</protein>
<dbReference type="InterPro" id="IPR012337">
    <property type="entry name" value="RNaseH-like_sf"/>
</dbReference>
<dbReference type="EMBL" id="QJKJ01013485">
    <property type="protein sequence ID" value="RDX66331.1"/>
    <property type="molecule type" value="Genomic_DNA"/>
</dbReference>
<dbReference type="GO" id="GO:0003676">
    <property type="term" value="F:nucleic acid binding"/>
    <property type="evidence" value="ECO:0007669"/>
    <property type="project" value="InterPro"/>
</dbReference>
<comment type="caution">
    <text evidence="2">The sequence shown here is derived from an EMBL/GenBank/DDBJ whole genome shotgun (WGS) entry which is preliminary data.</text>
</comment>
<dbReference type="SUPFAM" id="SSF53098">
    <property type="entry name" value="Ribonuclease H-like"/>
    <property type="match status" value="1"/>
</dbReference>